<evidence type="ECO:0000313" key="1">
    <source>
        <dbReference type="EMBL" id="CUU73892.1"/>
    </source>
</evidence>
<dbReference type="RefSeq" id="WP_277934170.1">
    <property type="nucleotide sequence ID" value="NZ_FAUY01000002.1"/>
</dbReference>
<gene>
    <name evidence="1" type="ORF">ERS739223_00419</name>
</gene>
<dbReference type="Proteomes" id="UP000052245">
    <property type="component" value="Unassembled WGS sequence"/>
</dbReference>
<evidence type="ECO:0000313" key="2">
    <source>
        <dbReference type="Proteomes" id="UP000052245"/>
    </source>
</evidence>
<comment type="caution">
    <text evidence="1">The sequence shown here is derived from an EMBL/GenBank/DDBJ whole genome shotgun (WGS) entry which is preliminary data.</text>
</comment>
<dbReference type="AlphaFoldDB" id="A0A9W5EWY6"/>
<accession>A0A9W5EWY6</accession>
<dbReference type="EMBL" id="FAVC01000001">
    <property type="protein sequence ID" value="CUU73892.1"/>
    <property type="molecule type" value="Genomic_DNA"/>
</dbReference>
<reference evidence="1 2" key="1">
    <citation type="submission" date="2015-11" db="EMBL/GenBank/DDBJ databases">
        <authorList>
            <consortium name="Pathogen Informatics"/>
        </authorList>
    </citation>
    <scope>NUCLEOTIDE SEQUENCE [LARGE SCALE GENOMIC DNA]</scope>
    <source>
        <strain evidence="1 2">007A-0283</strain>
    </source>
</reference>
<sequence length="47" mass="5550">MSIEALQMQVNELDQKVEKIYELLLKKDRQRWDINAVASMLRVSLVC</sequence>
<protein>
    <submittedName>
        <fullName evidence="1">Uncharacterized protein</fullName>
    </submittedName>
</protein>
<proteinExistence type="predicted"/>
<organism evidence="1 2">
    <name type="scientific">Campylobacter hyointestinalis subsp. hyointestinalis</name>
    <dbReference type="NCBI Taxonomy" id="91352"/>
    <lineage>
        <taxon>Bacteria</taxon>
        <taxon>Pseudomonadati</taxon>
        <taxon>Campylobacterota</taxon>
        <taxon>Epsilonproteobacteria</taxon>
        <taxon>Campylobacterales</taxon>
        <taxon>Campylobacteraceae</taxon>
        <taxon>Campylobacter</taxon>
    </lineage>
</organism>
<name>A0A9W5EWY6_CAMHY</name>